<evidence type="ECO:0000313" key="14">
    <source>
        <dbReference type="EMBL" id="CCD37209.1"/>
    </source>
</evidence>
<dbReference type="AlphaFoldDB" id="G4M7T1"/>
<evidence type="ECO:0000256" key="8">
    <source>
        <dbReference type="ARBA" id="ARBA00022840"/>
    </source>
</evidence>
<evidence type="ECO:0000256" key="11">
    <source>
        <dbReference type="SAM" id="Phobius"/>
    </source>
</evidence>
<dbReference type="HOGENOM" id="CLU_019564_0_0_4"/>
<dbReference type="STRING" id="1055526.BKIR_c17_4529"/>
<dbReference type="SUPFAM" id="SSF55874">
    <property type="entry name" value="ATPase domain of HSP90 chaperone/DNA topoisomerase II/histidine kinase"/>
    <property type="match status" value="1"/>
</dbReference>
<feature type="domain" description="Histidine kinase" evidence="12">
    <location>
        <begin position="561"/>
        <end position="789"/>
    </location>
</feature>
<dbReference type="SUPFAM" id="SSF55785">
    <property type="entry name" value="PYP-like sensor domain (PAS domain)"/>
    <property type="match status" value="1"/>
</dbReference>
<dbReference type="Pfam" id="PF02518">
    <property type="entry name" value="HATPase_c"/>
    <property type="match status" value="1"/>
</dbReference>
<dbReference type="InterPro" id="IPR036097">
    <property type="entry name" value="HisK_dim/P_sf"/>
</dbReference>
<dbReference type="PROSITE" id="PS50109">
    <property type="entry name" value="HIS_KIN"/>
    <property type="match status" value="1"/>
</dbReference>
<evidence type="ECO:0000256" key="6">
    <source>
        <dbReference type="ARBA" id="ARBA00022741"/>
    </source>
</evidence>
<evidence type="ECO:0000259" key="12">
    <source>
        <dbReference type="PROSITE" id="PS50109"/>
    </source>
</evidence>
<dbReference type="PROSITE" id="PS50885">
    <property type="entry name" value="HAMP"/>
    <property type="match status" value="1"/>
</dbReference>
<feature type="compositionally biased region" description="Basic residues" evidence="10">
    <location>
        <begin position="800"/>
        <end position="815"/>
    </location>
</feature>
<comment type="caution">
    <text evidence="14">The sequence shown here is derived from an EMBL/GenBank/DDBJ whole genome shotgun (WGS) entry which is preliminary data.</text>
</comment>
<dbReference type="InterPro" id="IPR017232">
    <property type="entry name" value="NtrY"/>
</dbReference>
<dbReference type="PANTHER" id="PTHR43065:SF10">
    <property type="entry name" value="PEROXIDE STRESS-ACTIVATED HISTIDINE KINASE MAK3"/>
    <property type="match status" value="1"/>
</dbReference>
<dbReference type="GO" id="GO:0016020">
    <property type="term" value="C:membrane"/>
    <property type="evidence" value="ECO:0007669"/>
    <property type="project" value="UniProtKB-SubCell"/>
</dbReference>
<dbReference type="InterPro" id="IPR004358">
    <property type="entry name" value="Sig_transdc_His_kin-like_C"/>
</dbReference>
<dbReference type="InterPro" id="IPR003660">
    <property type="entry name" value="HAMP_dom"/>
</dbReference>
<keyword evidence="11" id="KW-0812">Transmembrane</keyword>
<accession>G4M7T1</accession>
<evidence type="ECO:0000256" key="5">
    <source>
        <dbReference type="ARBA" id="ARBA00022679"/>
    </source>
</evidence>
<dbReference type="SMART" id="SM00388">
    <property type="entry name" value="HisKA"/>
    <property type="match status" value="1"/>
</dbReference>
<dbReference type="InterPro" id="IPR003594">
    <property type="entry name" value="HATPase_dom"/>
</dbReference>
<proteinExistence type="predicted"/>
<keyword evidence="15" id="KW-1185">Reference proteome</keyword>
<dbReference type="SMART" id="SM00387">
    <property type="entry name" value="HATPase_c"/>
    <property type="match status" value="1"/>
</dbReference>
<keyword evidence="9" id="KW-0902">Two-component regulatory system</keyword>
<dbReference type="SMART" id="SM00304">
    <property type="entry name" value="HAMP"/>
    <property type="match status" value="1"/>
</dbReference>
<dbReference type="InterPro" id="IPR036890">
    <property type="entry name" value="HATPase_C_sf"/>
</dbReference>
<dbReference type="InterPro" id="IPR005467">
    <property type="entry name" value="His_kinase_dom"/>
</dbReference>
<dbReference type="CDD" id="cd06225">
    <property type="entry name" value="HAMP"/>
    <property type="match status" value="1"/>
</dbReference>
<evidence type="ECO:0000256" key="2">
    <source>
        <dbReference type="ARBA" id="ARBA00004370"/>
    </source>
</evidence>
<reference evidence="14 15" key="1">
    <citation type="submission" date="2011-09" db="EMBL/GenBank/DDBJ databases">
        <authorList>
            <person name="Carlier A."/>
        </authorList>
    </citation>
    <scope>NUCLEOTIDE SEQUENCE [LARGE SCALE GENOMIC DNA]</scope>
    <source>
        <strain evidence="14 15">UZHbot1</strain>
    </source>
</reference>
<dbReference type="Proteomes" id="UP000003511">
    <property type="component" value="Unassembled WGS sequence"/>
</dbReference>
<name>G4M7T1_9BURK</name>
<protein>
    <recommendedName>
        <fullName evidence="3">histidine kinase</fullName>
        <ecNumber evidence="3">2.7.13.3</ecNumber>
    </recommendedName>
</protein>
<evidence type="ECO:0000313" key="15">
    <source>
        <dbReference type="Proteomes" id="UP000003511"/>
    </source>
</evidence>
<reference evidence="14 15" key="2">
    <citation type="submission" date="2011-10" db="EMBL/GenBank/DDBJ databases">
        <title>Draft genome sequence of Candidatus Burkholderia kirkii.</title>
        <authorList>
            <person name="Carlier A.L."/>
            <person name="Eberl L."/>
        </authorList>
    </citation>
    <scope>NUCLEOTIDE SEQUENCE [LARGE SCALE GENOMIC DNA]</scope>
    <source>
        <strain evidence="14 15">UZHbot1</strain>
    </source>
</reference>
<keyword evidence="6" id="KW-0547">Nucleotide-binding</keyword>
<keyword evidence="5" id="KW-0808">Transferase</keyword>
<keyword evidence="4" id="KW-0597">Phosphoprotein</keyword>
<dbReference type="SUPFAM" id="SSF158472">
    <property type="entry name" value="HAMP domain-like"/>
    <property type="match status" value="1"/>
</dbReference>
<evidence type="ECO:0000259" key="13">
    <source>
        <dbReference type="PROSITE" id="PS50885"/>
    </source>
</evidence>
<dbReference type="Gene3D" id="3.30.565.10">
    <property type="entry name" value="Histidine kinase-like ATPase, C-terminal domain"/>
    <property type="match status" value="1"/>
</dbReference>
<dbReference type="PANTHER" id="PTHR43065">
    <property type="entry name" value="SENSOR HISTIDINE KINASE"/>
    <property type="match status" value="1"/>
</dbReference>
<keyword evidence="7" id="KW-0418">Kinase</keyword>
<dbReference type="GO" id="GO:0000155">
    <property type="term" value="F:phosphorelay sensor kinase activity"/>
    <property type="evidence" value="ECO:0007669"/>
    <property type="project" value="InterPro"/>
</dbReference>
<feature type="transmembrane region" description="Helical" evidence="11">
    <location>
        <begin position="87"/>
        <end position="109"/>
    </location>
</feature>
<comment type="subcellular location">
    <subcellularLocation>
        <location evidence="2">Membrane</location>
    </subcellularLocation>
</comment>
<keyword evidence="11" id="KW-0472">Membrane</keyword>
<feature type="transmembrane region" description="Helical" evidence="11">
    <location>
        <begin position="121"/>
        <end position="141"/>
    </location>
</feature>
<dbReference type="InterPro" id="IPR035965">
    <property type="entry name" value="PAS-like_dom_sf"/>
</dbReference>
<feature type="transmembrane region" description="Helical" evidence="11">
    <location>
        <begin position="50"/>
        <end position="75"/>
    </location>
</feature>
<sequence length="828" mass="91847">MRNRFRRGRTDMKSFVVRLLVSTVAVTAVLLLVMLALASANTEFFDRYYGWLYAANVAVALIFMLIVISLFVIIVSRVRQGRFGTRLLAKLAFIFALVGVVPGAIIYVVSYQFVSRSIESWFDVNVETALTSGLTLGRGMLENSLADFKNRGRQMSEQLASADSSSLTLSLLRLRDQYGVQDAVVFERPRDQYNREDLSANGGSQRVSGLRTAAQASGNYYALLPTNEPTNTMLKEAQDRPYGAIEGEIDGDPKSNGPKGALRLRVVTKIPDPATTTAFQHVDRFLQIEQPVSQELARNADAVQRAYREYQEKRLGRTGLRKMYIGTLTLALFLATFIAMMLALALGNQLARPLFLLAQGTKEVAEGDYTPKREMNSRDELGFLTQSFNAMTRQLSEARAAVENNRIALEHSKAYLESILANLTAGVFVFDRQFRLTTANRGAERIFRQPIASLLNQPLDQIDVLAEFGAMVRKAFAERDAAAIGSGHLVGDRGHWQQQVAVTVPGENDPLTLLVRGTQLLNATESESEDAETTGYVVVFDDISDVISAQRSVAWGEVARRLAHEIKNPLTPIQLSAERLQMKLADKLAPQDAEVLKRASTTIVNQVQAMKQMVDDFREYARTLPAVLSNLQLNDLVAEVLTLYGIEEGKSPIKVDLAKLPVIRGDATQIRQVIHNLLQNAQDAVADVAEPRVLLETRTVEYGEPDASGHARVAVRLTVSDNGPGFPARILSRAFEPYVTTKAKGTGLGLATVKKIVDEHGARIDIRNRSKAADVIEGAQISILFLQLGDDTAAPDARRPRAPVRQRIRQRRKQQCRQGQRKWQPSWW</sequence>
<dbReference type="EMBL" id="CAFE01000084">
    <property type="protein sequence ID" value="CCD37209.1"/>
    <property type="molecule type" value="Genomic_DNA"/>
</dbReference>
<keyword evidence="11" id="KW-1133">Transmembrane helix</keyword>
<feature type="transmembrane region" description="Helical" evidence="11">
    <location>
        <begin position="323"/>
        <end position="346"/>
    </location>
</feature>
<dbReference type="BioCyc" id="CBUR1055526:G10QW-1551-MONOMER"/>
<keyword evidence="8" id="KW-0067">ATP-binding</keyword>
<dbReference type="InterPro" id="IPR000014">
    <property type="entry name" value="PAS"/>
</dbReference>
<dbReference type="PIRSF" id="PIRSF037532">
    <property type="entry name" value="STHK_NtrY"/>
    <property type="match status" value="1"/>
</dbReference>
<dbReference type="Gene3D" id="1.10.287.130">
    <property type="match status" value="1"/>
</dbReference>
<dbReference type="CDD" id="cd00082">
    <property type="entry name" value="HisKA"/>
    <property type="match status" value="1"/>
</dbReference>
<dbReference type="EC" id="2.7.13.3" evidence="3"/>
<dbReference type="Pfam" id="PF13188">
    <property type="entry name" value="PAS_8"/>
    <property type="match status" value="1"/>
</dbReference>
<dbReference type="PRINTS" id="PR00344">
    <property type="entry name" value="BCTRLSENSOR"/>
</dbReference>
<gene>
    <name evidence="14" type="ORF">BKIR_c17_4529</name>
</gene>
<dbReference type="GO" id="GO:0005524">
    <property type="term" value="F:ATP binding"/>
    <property type="evidence" value="ECO:0007669"/>
    <property type="project" value="UniProtKB-KW"/>
</dbReference>
<organism evidence="14 15">
    <name type="scientific">Candidatus Paraburkholderia kirkii UZHbot1</name>
    <dbReference type="NCBI Taxonomy" id="1055526"/>
    <lineage>
        <taxon>Bacteria</taxon>
        <taxon>Pseudomonadati</taxon>
        <taxon>Pseudomonadota</taxon>
        <taxon>Betaproteobacteria</taxon>
        <taxon>Burkholderiales</taxon>
        <taxon>Burkholderiaceae</taxon>
        <taxon>Paraburkholderia</taxon>
    </lineage>
</organism>
<comment type="catalytic activity">
    <reaction evidence="1">
        <text>ATP + protein L-histidine = ADP + protein N-phospho-L-histidine.</text>
        <dbReference type="EC" id="2.7.13.3"/>
    </reaction>
</comment>
<dbReference type="Gene3D" id="6.10.340.10">
    <property type="match status" value="1"/>
</dbReference>
<evidence type="ECO:0000256" key="1">
    <source>
        <dbReference type="ARBA" id="ARBA00000085"/>
    </source>
</evidence>
<evidence type="ECO:0000256" key="7">
    <source>
        <dbReference type="ARBA" id="ARBA00022777"/>
    </source>
</evidence>
<dbReference type="InterPro" id="IPR003661">
    <property type="entry name" value="HisK_dim/P_dom"/>
</dbReference>
<dbReference type="Gene3D" id="3.30.450.20">
    <property type="entry name" value="PAS domain"/>
    <property type="match status" value="1"/>
</dbReference>
<dbReference type="SUPFAM" id="SSF47384">
    <property type="entry name" value="Homodimeric domain of signal transducing histidine kinase"/>
    <property type="match status" value="1"/>
</dbReference>
<feature type="compositionally biased region" description="Low complexity" evidence="10">
    <location>
        <begin position="816"/>
        <end position="828"/>
    </location>
</feature>
<feature type="domain" description="HAMP" evidence="13">
    <location>
        <begin position="348"/>
        <end position="400"/>
    </location>
</feature>
<dbReference type="Pfam" id="PF00672">
    <property type="entry name" value="HAMP"/>
    <property type="match status" value="1"/>
</dbReference>
<evidence type="ECO:0000256" key="4">
    <source>
        <dbReference type="ARBA" id="ARBA00022553"/>
    </source>
</evidence>
<evidence type="ECO:0000256" key="3">
    <source>
        <dbReference type="ARBA" id="ARBA00012438"/>
    </source>
</evidence>
<evidence type="ECO:0000256" key="9">
    <source>
        <dbReference type="ARBA" id="ARBA00023012"/>
    </source>
</evidence>
<dbReference type="Pfam" id="PF00512">
    <property type="entry name" value="HisKA"/>
    <property type="match status" value="1"/>
</dbReference>
<evidence type="ECO:0000256" key="10">
    <source>
        <dbReference type="SAM" id="MobiDB-lite"/>
    </source>
</evidence>
<feature type="region of interest" description="Disordered" evidence="10">
    <location>
        <begin position="795"/>
        <end position="828"/>
    </location>
</feature>